<dbReference type="GeneID" id="14919953"/>
<dbReference type="EMBL" id="KB007936">
    <property type="protein sequence ID" value="ELR19148.1"/>
    <property type="molecule type" value="Genomic_DNA"/>
</dbReference>
<dbReference type="AlphaFoldDB" id="L8H363"/>
<accession>L8H363</accession>
<dbReference type="VEuPathDB" id="AmoebaDB:ACA1_336410"/>
<reference evidence="1 2" key="1">
    <citation type="journal article" date="2013" name="Genome Biol.">
        <title>Genome of Acanthamoeba castellanii highlights extensive lateral gene transfer and early evolution of tyrosine kinase signaling.</title>
        <authorList>
            <person name="Clarke M."/>
            <person name="Lohan A.J."/>
            <person name="Liu B."/>
            <person name="Lagkouvardos I."/>
            <person name="Roy S."/>
            <person name="Zafar N."/>
            <person name="Bertelli C."/>
            <person name="Schilde C."/>
            <person name="Kianianmomeni A."/>
            <person name="Burglin T.R."/>
            <person name="Frech C."/>
            <person name="Turcotte B."/>
            <person name="Kopec K.O."/>
            <person name="Synnott J.M."/>
            <person name="Choo C."/>
            <person name="Paponov I."/>
            <person name="Finkler A."/>
            <person name="Soon Heng Tan C."/>
            <person name="Hutchins A.P."/>
            <person name="Weinmeier T."/>
            <person name="Rattei T."/>
            <person name="Chu J.S."/>
            <person name="Gimenez G."/>
            <person name="Irimia M."/>
            <person name="Rigden D.J."/>
            <person name="Fitzpatrick D.A."/>
            <person name="Lorenzo-Morales J."/>
            <person name="Bateman A."/>
            <person name="Chiu C.H."/>
            <person name="Tang P."/>
            <person name="Hegemann P."/>
            <person name="Fromm H."/>
            <person name="Raoult D."/>
            <person name="Greub G."/>
            <person name="Miranda-Saavedra D."/>
            <person name="Chen N."/>
            <person name="Nash P."/>
            <person name="Ginger M.L."/>
            <person name="Horn M."/>
            <person name="Schaap P."/>
            <person name="Caler L."/>
            <person name="Loftus B."/>
        </authorList>
    </citation>
    <scope>NUCLEOTIDE SEQUENCE [LARGE SCALE GENOMIC DNA]</scope>
    <source>
        <strain evidence="1 2">Neff</strain>
    </source>
</reference>
<gene>
    <name evidence="1" type="ORF">ACA1_336410</name>
</gene>
<evidence type="ECO:0000313" key="1">
    <source>
        <dbReference type="EMBL" id="ELR19148.1"/>
    </source>
</evidence>
<proteinExistence type="predicted"/>
<dbReference type="Proteomes" id="UP000011083">
    <property type="component" value="Unassembled WGS sequence"/>
</dbReference>
<dbReference type="InterPro" id="IPR016024">
    <property type="entry name" value="ARM-type_fold"/>
</dbReference>
<protein>
    <submittedName>
        <fullName evidence="1">Uncharacterized protein</fullName>
    </submittedName>
</protein>
<name>L8H363_ACACF</name>
<dbReference type="InterPro" id="IPR011989">
    <property type="entry name" value="ARM-like"/>
</dbReference>
<sequence>MERAAAAVGRTSVTRERLVAANRDDSAAERELLDEALRVLHAFTPTQKITTNADDDDDDNNNLEANKVYFAKQEGAVEKLLSIVDTCKHNTILCYYAVGCIWNFASTDEMSRIVLELGSLEIMFPLVRSADQDLVSASIGCLWGYLEFEDVQEHVVKMGLSDTLVDLAGHLDQVSESEHTCLIGCLLCLASNPRCRRHLVERDATQSVIAAASSTQDNMLRYVSVVCMALLTLDSESEDRLLAMGVLTHVSSFLEDLQPHEIAELDKEQGMVWKFIQPFFSLMSSRHAPIRQMSGFILATLSQTAVHRPLFKSEELLGDVLAIRMTTGDARLRAYLDTALSFLGPLGMDAPSLLALCAYGHRSRLELAPQPPAVAQTVALLPQHLHDRFLFTSPI</sequence>
<dbReference type="SUPFAM" id="SSF48371">
    <property type="entry name" value="ARM repeat"/>
    <property type="match status" value="1"/>
</dbReference>
<dbReference type="Gene3D" id="1.25.10.10">
    <property type="entry name" value="Leucine-rich Repeat Variant"/>
    <property type="match status" value="1"/>
</dbReference>
<evidence type="ECO:0000313" key="2">
    <source>
        <dbReference type="Proteomes" id="UP000011083"/>
    </source>
</evidence>
<keyword evidence="2" id="KW-1185">Reference proteome</keyword>
<dbReference type="KEGG" id="acan:ACA1_336410"/>
<dbReference type="RefSeq" id="XP_004341219.1">
    <property type="nucleotide sequence ID" value="XM_004341171.1"/>
</dbReference>
<organism evidence="1 2">
    <name type="scientific">Acanthamoeba castellanii (strain ATCC 30010 / Neff)</name>
    <dbReference type="NCBI Taxonomy" id="1257118"/>
    <lineage>
        <taxon>Eukaryota</taxon>
        <taxon>Amoebozoa</taxon>
        <taxon>Discosea</taxon>
        <taxon>Longamoebia</taxon>
        <taxon>Centramoebida</taxon>
        <taxon>Acanthamoebidae</taxon>
        <taxon>Acanthamoeba</taxon>
    </lineage>
</organism>